<dbReference type="Proteomes" id="UP000316080">
    <property type="component" value="Unassembled WGS sequence"/>
</dbReference>
<dbReference type="AlphaFoldDB" id="A0A523BH83"/>
<dbReference type="InterPro" id="IPR005673">
    <property type="entry name" value="ABC_phos-bd_PstS"/>
</dbReference>
<dbReference type="EMBL" id="RXIH01000012">
    <property type="protein sequence ID" value="RZN57087.1"/>
    <property type="molecule type" value="Genomic_DNA"/>
</dbReference>
<dbReference type="GO" id="GO:0042301">
    <property type="term" value="F:phosphate ion binding"/>
    <property type="evidence" value="ECO:0007669"/>
    <property type="project" value="InterPro"/>
</dbReference>
<dbReference type="GO" id="GO:0043190">
    <property type="term" value="C:ATP-binding cassette (ABC) transporter complex"/>
    <property type="evidence" value="ECO:0007669"/>
    <property type="project" value="InterPro"/>
</dbReference>
<keyword evidence="2 4" id="KW-0813">Transport</keyword>
<evidence type="ECO:0000259" key="6">
    <source>
        <dbReference type="Pfam" id="PF12849"/>
    </source>
</evidence>
<dbReference type="NCBIfam" id="TIGR00975">
    <property type="entry name" value="3a0107s03"/>
    <property type="match status" value="1"/>
</dbReference>
<sequence>MKGRSIAIIAIIIIAVISIATWYSLNPAGTPQKEISLNGAGATFPFPLIDKWISEYNKIYPNIKINYQPIGSGGGQRAHIEKTVHFAASDAPLSDEQFKNATNTLHIPITIGAVVPIYNIPNVPKGLNFTGEVLAKIFLGEIKKWNDPAILALNPGISLPDADITVVHRADSSGTTYVWTNYLSAISREWKERVGMSTAVNWPVGLGAKGNDGVAALVQQTPYSIGYVEFTYAMTTGLCYGKVKNAAGEFIEPSIDSIMKAVEYAAITLPKGYESWSKVSIVNSIVNNTQAKGAYPIVSFSYIIVYRELNVLPGMDRATAKALVDFLWWCIHEGQNYAAGLYYVPLPSNVVKLNEETLKMITFNGQIIKT</sequence>
<keyword evidence="3 4" id="KW-0592">Phosphate transport</keyword>
<gene>
    <name evidence="8" type="primary">pstS</name>
    <name evidence="8" type="ORF">DSO09_00870</name>
    <name evidence="7" type="ORF">EF809_01455</name>
</gene>
<organism evidence="8 10">
    <name type="scientific">Thermoproteota archaeon</name>
    <dbReference type="NCBI Taxonomy" id="2056631"/>
    <lineage>
        <taxon>Archaea</taxon>
        <taxon>Thermoproteota</taxon>
    </lineage>
</organism>
<evidence type="ECO:0000256" key="2">
    <source>
        <dbReference type="ARBA" id="ARBA00022448"/>
    </source>
</evidence>
<name>A0A523BH83_9CREN</name>
<dbReference type="Pfam" id="PF12849">
    <property type="entry name" value="PBP_like_2"/>
    <property type="match status" value="1"/>
</dbReference>
<accession>A0A523BH83</accession>
<feature type="transmembrane region" description="Helical" evidence="5">
    <location>
        <begin position="7"/>
        <end position="25"/>
    </location>
</feature>
<dbReference type="InterPro" id="IPR050962">
    <property type="entry name" value="Phosphate-bind_PstS"/>
</dbReference>
<keyword evidence="5" id="KW-1133">Transmembrane helix</keyword>
<dbReference type="PIRSF" id="PIRSF002756">
    <property type="entry name" value="PstS"/>
    <property type="match status" value="1"/>
</dbReference>
<protein>
    <recommendedName>
        <fullName evidence="4">Phosphate-binding protein</fullName>
    </recommendedName>
</protein>
<dbReference type="InterPro" id="IPR024370">
    <property type="entry name" value="PBP_domain"/>
</dbReference>
<dbReference type="PANTHER" id="PTHR42996:SF1">
    <property type="entry name" value="PHOSPHATE-BINDING PROTEIN PSTS"/>
    <property type="match status" value="1"/>
</dbReference>
<keyword evidence="5" id="KW-0812">Transmembrane</keyword>
<dbReference type="EMBL" id="QNVI01000011">
    <property type="protein sequence ID" value="TDA40294.1"/>
    <property type="molecule type" value="Genomic_DNA"/>
</dbReference>
<evidence type="ECO:0000256" key="1">
    <source>
        <dbReference type="ARBA" id="ARBA00008725"/>
    </source>
</evidence>
<evidence type="ECO:0000313" key="10">
    <source>
        <dbReference type="Proteomes" id="UP000317265"/>
    </source>
</evidence>
<evidence type="ECO:0000256" key="5">
    <source>
        <dbReference type="SAM" id="Phobius"/>
    </source>
</evidence>
<comment type="caution">
    <text evidence="8">The sequence shown here is derived from an EMBL/GenBank/DDBJ whole genome shotgun (WGS) entry which is preliminary data.</text>
</comment>
<dbReference type="Proteomes" id="UP000317265">
    <property type="component" value="Unassembled WGS sequence"/>
</dbReference>
<dbReference type="Gene3D" id="3.40.190.10">
    <property type="entry name" value="Periplasmic binding protein-like II"/>
    <property type="match status" value="2"/>
</dbReference>
<dbReference type="CDD" id="cd13565">
    <property type="entry name" value="PBP2_PstS"/>
    <property type="match status" value="1"/>
</dbReference>
<comment type="similarity">
    <text evidence="1 4">Belongs to the PstS family.</text>
</comment>
<keyword evidence="5" id="KW-0472">Membrane</keyword>
<dbReference type="SUPFAM" id="SSF53850">
    <property type="entry name" value="Periplasmic binding protein-like II"/>
    <property type="match status" value="1"/>
</dbReference>
<evidence type="ECO:0000313" key="9">
    <source>
        <dbReference type="Proteomes" id="UP000316080"/>
    </source>
</evidence>
<evidence type="ECO:0000256" key="3">
    <source>
        <dbReference type="ARBA" id="ARBA00022592"/>
    </source>
</evidence>
<evidence type="ECO:0000313" key="7">
    <source>
        <dbReference type="EMBL" id="RZN57087.1"/>
    </source>
</evidence>
<evidence type="ECO:0000313" key="8">
    <source>
        <dbReference type="EMBL" id="TDA40294.1"/>
    </source>
</evidence>
<evidence type="ECO:0000256" key="4">
    <source>
        <dbReference type="PIRNR" id="PIRNR002756"/>
    </source>
</evidence>
<reference evidence="7 9" key="2">
    <citation type="journal article" date="2019" name="Nat. Microbiol.">
        <title>Wide diversity of methane and short-chain alkane metabolisms in uncultured archaea.</title>
        <authorList>
            <person name="Borrel G."/>
            <person name="Adam P.S."/>
            <person name="McKay L.J."/>
            <person name="Chen L.X."/>
            <person name="Sierra-Garcia I.N."/>
            <person name="Sieber C.M."/>
            <person name="Letourneur Q."/>
            <person name="Ghozlane A."/>
            <person name="Andersen G.L."/>
            <person name="Li W.J."/>
            <person name="Hallam S.J."/>
            <person name="Muyzer G."/>
            <person name="de Oliveira V.M."/>
            <person name="Inskeep W.P."/>
            <person name="Banfield J.F."/>
            <person name="Gribaldo S."/>
        </authorList>
    </citation>
    <scope>NUCLEOTIDE SEQUENCE [LARGE SCALE GENOMIC DNA]</scope>
    <source>
        <strain evidence="7">Verst-YHS</strain>
    </source>
</reference>
<dbReference type="PANTHER" id="PTHR42996">
    <property type="entry name" value="PHOSPHATE-BINDING PROTEIN PSTS"/>
    <property type="match status" value="1"/>
</dbReference>
<dbReference type="GO" id="GO:0035435">
    <property type="term" value="P:phosphate ion transmembrane transport"/>
    <property type="evidence" value="ECO:0007669"/>
    <property type="project" value="InterPro"/>
</dbReference>
<feature type="domain" description="PBP" evidence="6">
    <location>
        <begin position="35"/>
        <end position="327"/>
    </location>
</feature>
<proteinExistence type="inferred from homology"/>
<reference evidence="8 10" key="1">
    <citation type="journal article" date="2019" name="Nat. Microbiol.">
        <title>Expanding anaerobic alkane metabolism in the domain of Archaea.</title>
        <authorList>
            <person name="Wang Y."/>
            <person name="Wegener G."/>
            <person name="Hou J."/>
            <person name="Wang F."/>
            <person name="Xiao X."/>
        </authorList>
    </citation>
    <scope>NUCLEOTIDE SEQUENCE [LARGE SCALE GENOMIC DNA]</scope>
    <source>
        <strain evidence="8">WYZ-LMO11</strain>
    </source>
</reference>